<evidence type="ECO:0000313" key="2">
    <source>
        <dbReference type="Proteomes" id="UP000537161"/>
    </source>
</evidence>
<dbReference type="InterPro" id="IPR036388">
    <property type="entry name" value="WH-like_DNA-bd_sf"/>
</dbReference>
<sequence>MLEQKADRPASVMGPLGPLTLEDLPSSSTTYWVCRRKAEVLAAIDGGLLSVEEARARYRLSHEELAGWRRTIERAGVAGLRITRLKQYRKPAAGQGGVR</sequence>
<dbReference type="AlphaFoldDB" id="A0A7W9B5J7"/>
<dbReference type="SUPFAM" id="SSF48295">
    <property type="entry name" value="TrpR-like"/>
    <property type="match status" value="1"/>
</dbReference>
<protein>
    <recommendedName>
        <fullName evidence="3">DUF1153 domain-containing protein</fullName>
    </recommendedName>
</protein>
<proteinExistence type="predicted"/>
<organism evidence="1 2">
    <name type="scientific">Sphingopyxis panaciterrulae</name>
    <dbReference type="NCBI Taxonomy" id="462372"/>
    <lineage>
        <taxon>Bacteria</taxon>
        <taxon>Pseudomonadati</taxon>
        <taxon>Pseudomonadota</taxon>
        <taxon>Alphaproteobacteria</taxon>
        <taxon>Sphingomonadales</taxon>
        <taxon>Sphingomonadaceae</taxon>
        <taxon>Sphingopyxis</taxon>
    </lineage>
</organism>
<name>A0A7W9B5J7_9SPHN</name>
<keyword evidence="2" id="KW-1185">Reference proteome</keyword>
<reference evidence="1 2" key="1">
    <citation type="submission" date="2020-08" db="EMBL/GenBank/DDBJ databases">
        <title>Genomic Encyclopedia of Type Strains, Phase IV (KMG-IV): sequencing the most valuable type-strain genomes for metagenomic binning, comparative biology and taxonomic classification.</title>
        <authorList>
            <person name="Goeker M."/>
        </authorList>
    </citation>
    <scope>NUCLEOTIDE SEQUENCE [LARGE SCALE GENOMIC DNA]</scope>
    <source>
        <strain evidence="1 2">DSM 27163</strain>
    </source>
</reference>
<accession>A0A7W9B5J7</accession>
<evidence type="ECO:0008006" key="3">
    <source>
        <dbReference type="Google" id="ProtNLM"/>
    </source>
</evidence>
<dbReference type="Proteomes" id="UP000537161">
    <property type="component" value="Unassembled WGS sequence"/>
</dbReference>
<dbReference type="GO" id="GO:0043565">
    <property type="term" value="F:sequence-specific DNA binding"/>
    <property type="evidence" value="ECO:0007669"/>
    <property type="project" value="InterPro"/>
</dbReference>
<gene>
    <name evidence="1" type="ORF">FHR21_001754</name>
</gene>
<dbReference type="Gene3D" id="1.10.10.10">
    <property type="entry name" value="Winged helix-like DNA-binding domain superfamily/Winged helix DNA-binding domain"/>
    <property type="match status" value="1"/>
</dbReference>
<dbReference type="InterPro" id="IPR009534">
    <property type="entry name" value="DUF1153"/>
</dbReference>
<comment type="caution">
    <text evidence="1">The sequence shown here is derived from an EMBL/GenBank/DDBJ whole genome shotgun (WGS) entry which is preliminary data.</text>
</comment>
<dbReference type="InterPro" id="IPR010921">
    <property type="entry name" value="Trp_repressor/repl_initiator"/>
</dbReference>
<dbReference type="RefSeq" id="WP_184097274.1">
    <property type="nucleotide sequence ID" value="NZ_JACIJH010000004.1"/>
</dbReference>
<dbReference type="EMBL" id="JACIJH010000004">
    <property type="protein sequence ID" value="MBB5706402.1"/>
    <property type="molecule type" value="Genomic_DNA"/>
</dbReference>
<evidence type="ECO:0000313" key="1">
    <source>
        <dbReference type="EMBL" id="MBB5706402.1"/>
    </source>
</evidence>
<dbReference type="Pfam" id="PF06627">
    <property type="entry name" value="DUF1153"/>
    <property type="match status" value="1"/>
</dbReference>